<keyword evidence="3 11" id="KW-0548">Nucleotidyltransferase</keyword>
<keyword evidence="9 11" id="KW-0239">DNA-directed DNA polymerase</keyword>
<dbReference type="CDD" id="cd18137">
    <property type="entry name" value="HLD_clamp_pol_III_gamma_tau"/>
    <property type="match status" value="1"/>
</dbReference>
<feature type="domain" description="AAA+ ATPase" evidence="13">
    <location>
        <begin position="37"/>
        <end position="179"/>
    </location>
</feature>
<evidence type="ECO:0000256" key="4">
    <source>
        <dbReference type="ARBA" id="ARBA00022705"/>
    </source>
</evidence>
<dbReference type="InterPro" id="IPR008921">
    <property type="entry name" value="DNA_pol3_clamp-load_cplx_C"/>
</dbReference>
<dbReference type="InterPro" id="IPR050238">
    <property type="entry name" value="DNA_Rep/Repair_Clamp_Loader"/>
</dbReference>
<dbReference type="InterPro" id="IPR045085">
    <property type="entry name" value="HLD_clamp_pol_III_gamma_tau"/>
</dbReference>
<dbReference type="PRINTS" id="PR00300">
    <property type="entry name" value="CLPPROTEASEA"/>
</dbReference>
<dbReference type="Proteomes" id="UP000178602">
    <property type="component" value="Unassembled WGS sequence"/>
</dbReference>
<dbReference type="GO" id="GO:0003887">
    <property type="term" value="F:DNA-directed DNA polymerase activity"/>
    <property type="evidence" value="ECO:0007669"/>
    <property type="project" value="UniProtKB-KW"/>
</dbReference>
<sequence>MSYISLYRKWRSQTFNEIVGQPVIVQTLKNAIETKRIAHAYLFTGPRGTGKTSAARILAKSLNCKEGPTPNPCGKCETCDKIKNGHSVDVIEIDAASNRGIDEIRDLRERVRFAPLEGRYKVYIIDEVHMLTSEAFNALLKTLEEPPSHAIFILATTEIQKVPPTIASRCQRLDFSRIKLAEITAHLKKIAKAEGFAAEEKALDLIARSSEGGMRDAISLLDQAISFAGKEISYDSIVTLLGTADEELLFGFAEAIAEGNETRVLSLIKAGVEEGRSMSQVARDFVMHFRNLLHLKVGSGEALELTSEYLEKLRDQAKKFTLPRIKEAIKALSRAELDMKWHPHARLVLEVAIVELLETKPEVAEQKPAVKVSDRPTMAAVPQKPVETPSQPIVKPIKKDGVTIERIKHHWKDILESMKQKSLSGYVSLSEAEPIEISSGKLVIGFRKGFSFHKERMDDAKNRESLMEAVREYSGERLPIELIIAEPAPAAAAAALTPSGVAEYFGGRVL</sequence>
<dbReference type="NCBIfam" id="TIGR01128">
    <property type="entry name" value="holA"/>
    <property type="match status" value="1"/>
</dbReference>
<dbReference type="GO" id="GO:0009360">
    <property type="term" value="C:DNA polymerase III complex"/>
    <property type="evidence" value="ECO:0007669"/>
    <property type="project" value="InterPro"/>
</dbReference>
<dbReference type="InterPro" id="IPR022754">
    <property type="entry name" value="DNA_pol_III_gamma-3"/>
</dbReference>
<evidence type="ECO:0000256" key="7">
    <source>
        <dbReference type="ARBA" id="ARBA00022833"/>
    </source>
</evidence>
<dbReference type="SUPFAM" id="SSF52540">
    <property type="entry name" value="P-loop containing nucleoside triphosphate hydrolases"/>
    <property type="match status" value="1"/>
</dbReference>
<protein>
    <recommendedName>
        <fullName evidence="11">DNA polymerase III subunit gamma/tau</fullName>
        <ecNumber evidence="11">2.7.7.7</ecNumber>
    </recommendedName>
</protein>
<reference evidence="14 15" key="1">
    <citation type="journal article" date="2016" name="Nat. Commun.">
        <title>Thousands of microbial genomes shed light on interconnected biogeochemical processes in an aquifer system.</title>
        <authorList>
            <person name="Anantharaman K."/>
            <person name="Brown C.T."/>
            <person name="Hug L.A."/>
            <person name="Sharon I."/>
            <person name="Castelle C.J."/>
            <person name="Probst A.J."/>
            <person name="Thomas B.C."/>
            <person name="Singh A."/>
            <person name="Wilkins M.J."/>
            <person name="Karaoz U."/>
            <person name="Brodie E.L."/>
            <person name="Williams K.H."/>
            <person name="Hubbard S.S."/>
            <person name="Banfield J.F."/>
        </authorList>
    </citation>
    <scope>NUCLEOTIDE SEQUENCE [LARGE SCALE GENOMIC DNA]</scope>
</reference>
<accession>A0A1F4T5X8</accession>
<dbReference type="FunFam" id="3.40.50.300:FF:000014">
    <property type="entry name" value="DNA polymerase III subunit gamma/tau"/>
    <property type="match status" value="1"/>
</dbReference>
<organism evidence="14 15">
    <name type="scientific">candidate division WOR-1 bacterium RIFOXYC12_FULL_54_18</name>
    <dbReference type="NCBI Taxonomy" id="1802584"/>
    <lineage>
        <taxon>Bacteria</taxon>
        <taxon>Bacillati</taxon>
        <taxon>Saganbacteria</taxon>
    </lineage>
</organism>
<keyword evidence="7" id="KW-0862">Zinc</keyword>
<evidence type="ECO:0000256" key="9">
    <source>
        <dbReference type="ARBA" id="ARBA00022932"/>
    </source>
</evidence>
<dbReference type="GO" id="GO:0006261">
    <property type="term" value="P:DNA-templated DNA replication"/>
    <property type="evidence" value="ECO:0007669"/>
    <property type="project" value="TreeGrafter"/>
</dbReference>
<dbReference type="CDD" id="cd00009">
    <property type="entry name" value="AAA"/>
    <property type="match status" value="1"/>
</dbReference>
<evidence type="ECO:0000256" key="11">
    <source>
        <dbReference type="RuleBase" id="RU364063"/>
    </source>
</evidence>
<evidence type="ECO:0000256" key="10">
    <source>
        <dbReference type="ARBA" id="ARBA00049244"/>
    </source>
</evidence>
<dbReference type="InterPro" id="IPR027417">
    <property type="entry name" value="P-loop_NTPase"/>
</dbReference>
<dbReference type="Pfam" id="PF22608">
    <property type="entry name" value="DNAX_ATPase_lid"/>
    <property type="match status" value="1"/>
</dbReference>
<proteinExistence type="inferred from homology"/>
<dbReference type="SMART" id="SM00382">
    <property type="entry name" value="AAA"/>
    <property type="match status" value="1"/>
</dbReference>
<dbReference type="Pfam" id="PF13177">
    <property type="entry name" value="DNA_pol3_delta2"/>
    <property type="match status" value="1"/>
</dbReference>
<keyword evidence="8 11" id="KW-0067">ATP-binding</keyword>
<dbReference type="AlphaFoldDB" id="A0A1F4T5X8"/>
<dbReference type="SUPFAM" id="SSF48019">
    <property type="entry name" value="post-AAA+ oligomerization domain-like"/>
    <property type="match status" value="1"/>
</dbReference>
<dbReference type="Gene3D" id="1.10.8.60">
    <property type="match status" value="1"/>
</dbReference>
<dbReference type="InterPro" id="IPR012763">
    <property type="entry name" value="DNA_pol_III_sug/sutau_N"/>
</dbReference>
<evidence type="ECO:0000256" key="2">
    <source>
        <dbReference type="ARBA" id="ARBA00022679"/>
    </source>
</evidence>
<keyword evidence="2 11" id="KW-0808">Transferase</keyword>
<keyword evidence="5" id="KW-0479">Metal-binding</keyword>
<dbReference type="InterPro" id="IPR001270">
    <property type="entry name" value="ClpA/B"/>
</dbReference>
<dbReference type="EC" id="2.7.7.7" evidence="11"/>
<dbReference type="NCBIfam" id="TIGR02397">
    <property type="entry name" value="dnaX_nterm"/>
    <property type="match status" value="1"/>
</dbReference>
<evidence type="ECO:0000256" key="1">
    <source>
        <dbReference type="ARBA" id="ARBA00006360"/>
    </source>
</evidence>
<dbReference type="FunFam" id="1.10.8.60:FF:000013">
    <property type="entry name" value="DNA polymerase III subunit gamma/tau"/>
    <property type="match status" value="1"/>
</dbReference>
<keyword evidence="4 11" id="KW-0235">DNA replication</keyword>
<dbReference type="Gene3D" id="3.40.50.300">
    <property type="entry name" value="P-loop containing nucleotide triphosphate hydrolases"/>
    <property type="match status" value="1"/>
</dbReference>
<comment type="function">
    <text evidence="11">DNA polymerase III is a complex, multichain enzyme responsible for most of the replicative synthesis in bacteria. This DNA polymerase also exhibits 3' to 5' exonuclease activity.</text>
</comment>
<keyword evidence="6 11" id="KW-0547">Nucleotide-binding</keyword>
<dbReference type="InterPro" id="IPR005790">
    <property type="entry name" value="DNA_polIII_delta"/>
</dbReference>
<dbReference type="PANTHER" id="PTHR11669">
    <property type="entry name" value="REPLICATION FACTOR C / DNA POLYMERASE III GAMMA-TAU SUBUNIT"/>
    <property type="match status" value="1"/>
</dbReference>
<comment type="subunit">
    <text evidence="11">DNA polymerase III contains a core (composed of alpha, epsilon and theta chains) that associates with a tau subunit. This core dimerizes to form the POLIII' complex. PolIII' associates with the gamma complex (composed of gamma, delta, delta', psi and chi chains) and with the beta chain to form the complete DNA polymerase III complex.</text>
</comment>
<dbReference type="Pfam" id="PF12169">
    <property type="entry name" value="DNA_pol3_gamma3"/>
    <property type="match status" value="1"/>
</dbReference>
<dbReference type="EMBL" id="MEUG01000001">
    <property type="protein sequence ID" value="OGC27950.1"/>
    <property type="molecule type" value="Genomic_DNA"/>
</dbReference>
<dbReference type="GO" id="GO:0046872">
    <property type="term" value="F:metal ion binding"/>
    <property type="evidence" value="ECO:0007669"/>
    <property type="project" value="UniProtKB-KW"/>
</dbReference>
<evidence type="ECO:0000313" key="14">
    <source>
        <dbReference type="EMBL" id="OGC27950.1"/>
    </source>
</evidence>
<dbReference type="GO" id="GO:0005524">
    <property type="term" value="F:ATP binding"/>
    <property type="evidence" value="ECO:0007669"/>
    <property type="project" value="UniProtKB-KW"/>
</dbReference>
<comment type="catalytic activity">
    <reaction evidence="10 11">
        <text>DNA(n) + a 2'-deoxyribonucleoside 5'-triphosphate = DNA(n+1) + diphosphate</text>
        <dbReference type="Rhea" id="RHEA:22508"/>
        <dbReference type="Rhea" id="RHEA-COMP:17339"/>
        <dbReference type="Rhea" id="RHEA-COMP:17340"/>
        <dbReference type="ChEBI" id="CHEBI:33019"/>
        <dbReference type="ChEBI" id="CHEBI:61560"/>
        <dbReference type="ChEBI" id="CHEBI:173112"/>
        <dbReference type="EC" id="2.7.7.7"/>
    </reaction>
</comment>
<evidence type="ECO:0000313" key="15">
    <source>
        <dbReference type="Proteomes" id="UP000178602"/>
    </source>
</evidence>
<gene>
    <name evidence="11" type="primary">dnaX</name>
    <name evidence="14" type="ORF">A3K49_02990</name>
</gene>
<dbReference type="Gene3D" id="1.20.272.10">
    <property type="match status" value="1"/>
</dbReference>
<evidence type="ECO:0000259" key="13">
    <source>
        <dbReference type="SMART" id="SM00382"/>
    </source>
</evidence>
<evidence type="ECO:0000256" key="8">
    <source>
        <dbReference type="ARBA" id="ARBA00022840"/>
    </source>
</evidence>
<evidence type="ECO:0000256" key="12">
    <source>
        <dbReference type="SAM" id="MobiDB-lite"/>
    </source>
</evidence>
<name>A0A1F4T5X8_UNCSA</name>
<evidence type="ECO:0000256" key="6">
    <source>
        <dbReference type="ARBA" id="ARBA00022741"/>
    </source>
</evidence>
<comment type="caution">
    <text evidence="14">The sequence shown here is derived from an EMBL/GenBank/DDBJ whole genome shotgun (WGS) entry which is preliminary data.</text>
</comment>
<dbReference type="InterPro" id="IPR003593">
    <property type="entry name" value="AAA+_ATPase"/>
</dbReference>
<dbReference type="NCBIfam" id="NF004046">
    <property type="entry name" value="PRK05563.1"/>
    <property type="match status" value="1"/>
</dbReference>
<dbReference type="PANTHER" id="PTHR11669:SF0">
    <property type="entry name" value="PROTEIN STICHEL-LIKE 2"/>
    <property type="match status" value="1"/>
</dbReference>
<dbReference type="GO" id="GO:0003677">
    <property type="term" value="F:DNA binding"/>
    <property type="evidence" value="ECO:0007669"/>
    <property type="project" value="InterPro"/>
</dbReference>
<feature type="region of interest" description="Disordered" evidence="12">
    <location>
        <begin position="367"/>
        <end position="392"/>
    </location>
</feature>
<comment type="similarity">
    <text evidence="1 11">Belongs to the DnaX/STICHEL family.</text>
</comment>
<evidence type="ECO:0000256" key="3">
    <source>
        <dbReference type="ARBA" id="ARBA00022695"/>
    </source>
</evidence>
<evidence type="ECO:0000256" key="5">
    <source>
        <dbReference type="ARBA" id="ARBA00022723"/>
    </source>
</evidence>